<keyword evidence="2" id="KW-0812">Transmembrane</keyword>
<keyword evidence="2" id="KW-0472">Membrane</keyword>
<proteinExistence type="predicted"/>
<keyword evidence="2" id="KW-1133">Transmembrane helix</keyword>
<evidence type="ECO:0000256" key="1">
    <source>
        <dbReference type="SAM" id="MobiDB-lite"/>
    </source>
</evidence>
<evidence type="ECO:0000313" key="3">
    <source>
        <dbReference type="EMBL" id="GAA1502663.1"/>
    </source>
</evidence>
<name>A0ABN1ZR58_9ACTN</name>
<reference evidence="3 4" key="1">
    <citation type="journal article" date="2019" name="Int. J. Syst. Evol. Microbiol.">
        <title>The Global Catalogue of Microorganisms (GCM) 10K type strain sequencing project: providing services to taxonomists for standard genome sequencing and annotation.</title>
        <authorList>
            <consortium name="The Broad Institute Genomics Platform"/>
            <consortium name="The Broad Institute Genome Sequencing Center for Infectious Disease"/>
            <person name="Wu L."/>
            <person name="Ma J."/>
        </authorList>
    </citation>
    <scope>NUCLEOTIDE SEQUENCE [LARGE SCALE GENOMIC DNA]</scope>
    <source>
        <strain evidence="3 4">JCM 15933</strain>
    </source>
</reference>
<accession>A0ABN1ZR58</accession>
<dbReference type="Proteomes" id="UP001501470">
    <property type="component" value="Unassembled WGS sequence"/>
</dbReference>
<protein>
    <submittedName>
        <fullName evidence="3">Uncharacterized protein</fullName>
    </submittedName>
</protein>
<dbReference type="EMBL" id="BAAAQD010000002">
    <property type="protein sequence ID" value="GAA1502663.1"/>
    <property type="molecule type" value="Genomic_DNA"/>
</dbReference>
<gene>
    <name evidence="3" type="ORF">GCM10009827_014280</name>
</gene>
<comment type="caution">
    <text evidence="3">The sequence shown here is derived from an EMBL/GenBank/DDBJ whole genome shotgun (WGS) entry which is preliminary data.</text>
</comment>
<sequence length="267" mass="28321">MDLTDAMHAATQDPPPTAIDVDQLITGEHRRVRRMRAVTGLGIAAVLAAGVVVLPQYLAQPTGQSPGAPPSTVTGAPAPCALPSSTVDVPTAEVTKQQNQAKPLVPLTESCGDAQARLSVEFTALLRRLLPGATIVNAEDQPTPLPARFLRVADDEFGGYSSTVLVPGGIVWVRLDASELTPAQYHAHMQEECASPKARCRTLTIGSTELMIRSDVPDGFGIDVWAVRPDGTRLLARARPTKTGEPTPLTEQQLIGIVMTPALTLYP</sequence>
<evidence type="ECO:0000256" key="2">
    <source>
        <dbReference type="SAM" id="Phobius"/>
    </source>
</evidence>
<feature type="transmembrane region" description="Helical" evidence="2">
    <location>
        <begin position="37"/>
        <end position="58"/>
    </location>
</feature>
<evidence type="ECO:0000313" key="4">
    <source>
        <dbReference type="Proteomes" id="UP001501470"/>
    </source>
</evidence>
<feature type="region of interest" description="Disordered" evidence="1">
    <location>
        <begin position="61"/>
        <end position="81"/>
    </location>
</feature>
<organism evidence="3 4">
    <name type="scientific">Dactylosporangium maewongense</name>
    <dbReference type="NCBI Taxonomy" id="634393"/>
    <lineage>
        <taxon>Bacteria</taxon>
        <taxon>Bacillati</taxon>
        <taxon>Actinomycetota</taxon>
        <taxon>Actinomycetes</taxon>
        <taxon>Micromonosporales</taxon>
        <taxon>Micromonosporaceae</taxon>
        <taxon>Dactylosporangium</taxon>
    </lineage>
</organism>
<keyword evidence="4" id="KW-1185">Reference proteome</keyword>
<dbReference type="RefSeq" id="WP_344500842.1">
    <property type="nucleotide sequence ID" value="NZ_BAAAQD010000002.1"/>
</dbReference>